<proteinExistence type="inferred from homology"/>
<dbReference type="Proteomes" id="UP001319200">
    <property type="component" value="Unassembled WGS sequence"/>
</dbReference>
<dbReference type="SUPFAM" id="SSF56935">
    <property type="entry name" value="Porins"/>
    <property type="match status" value="1"/>
</dbReference>
<evidence type="ECO:0000313" key="15">
    <source>
        <dbReference type="Proteomes" id="UP001319200"/>
    </source>
</evidence>
<evidence type="ECO:0000259" key="13">
    <source>
        <dbReference type="Pfam" id="PF07715"/>
    </source>
</evidence>
<comment type="similarity">
    <text evidence="10 11">Belongs to the TonB-dependent receptor family.</text>
</comment>
<dbReference type="PANTHER" id="PTHR30069:SF29">
    <property type="entry name" value="HEMOGLOBIN AND HEMOGLOBIN-HAPTOGLOBIN-BINDING PROTEIN 1-RELATED"/>
    <property type="match status" value="1"/>
</dbReference>
<dbReference type="Gene3D" id="2.170.130.10">
    <property type="entry name" value="TonB-dependent receptor, plug domain"/>
    <property type="match status" value="1"/>
</dbReference>
<dbReference type="InterPro" id="IPR012910">
    <property type="entry name" value="Plug_dom"/>
</dbReference>
<reference evidence="14 15" key="1">
    <citation type="submission" date="2021-05" db="EMBL/GenBank/DDBJ databases">
        <title>A Polyphasic approach of four new species of the genus Ohtaekwangia: Ohtaekwangia histidinii sp. nov., Ohtaekwangia cretensis sp. nov., Ohtaekwangia indiensis sp. nov., Ohtaekwangia reichenbachii sp. nov. from diverse environment.</title>
        <authorList>
            <person name="Octaviana S."/>
        </authorList>
    </citation>
    <scope>NUCLEOTIDE SEQUENCE [LARGE SCALE GENOMIC DNA]</scope>
    <source>
        <strain evidence="14 15">PWU4</strain>
    </source>
</reference>
<keyword evidence="9 10" id="KW-0998">Cell outer membrane</keyword>
<evidence type="ECO:0000256" key="1">
    <source>
        <dbReference type="ARBA" id="ARBA00004571"/>
    </source>
</evidence>
<dbReference type="InterPro" id="IPR000531">
    <property type="entry name" value="Beta-barrel_TonB"/>
</dbReference>
<gene>
    <name evidence="14" type="ORF">KK083_07700</name>
</gene>
<dbReference type="GO" id="GO:0044718">
    <property type="term" value="P:siderophore transmembrane transport"/>
    <property type="evidence" value="ECO:0007669"/>
    <property type="project" value="TreeGrafter"/>
</dbReference>
<evidence type="ECO:0000256" key="2">
    <source>
        <dbReference type="ARBA" id="ARBA00022448"/>
    </source>
</evidence>
<evidence type="ECO:0000256" key="11">
    <source>
        <dbReference type="RuleBase" id="RU003357"/>
    </source>
</evidence>
<dbReference type="AlphaFoldDB" id="A0AAP2DI06"/>
<name>A0AAP2DI06_9BACT</name>
<evidence type="ECO:0000256" key="7">
    <source>
        <dbReference type="ARBA" id="ARBA00023136"/>
    </source>
</evidence>
<keyword evidence="2 10" id="KW-0813">Transport</keyword>
<evidence type="ECO:0000256" key="8">
    <source>
        <dbReference type="ARBA" id="ARBA00023170"/>
    </source>
</evidence>
<keyword evidence="4 10" id="KW-0812">Transmembrane</keyword>
<sequence>MRTPDNSTPKYVCVDKVSASDILKRFFFAALFCFFVAEAKAQENTQPDTAKLNVDKLLKLSFEDLMNVSVVTPTKSVQKPGRAPATVLVVTSEQIRLRGYRNLAEVLNDLPDFMITDKSMPQYYNTASIRGVFGQDHFVILMDGVRISSPTNEPLPLLENFPIYLAKQIEVVYGPGSALYGADAMGGVINILTRQPDGSEQIMASVTGGTQGYANASTVFNYKLKNDVTLTLAGQYSYDAQPDFSKIYKKEYDLASHKTGIFNTQYGPITPQGAINPEYEAPIKTYNAYTALGKGGFSMKLLHHYSEVPSSSSLSTNHAVYNKDVFYGQGLTTVSANQTIGAGNFRSLSSFVGSFYKVNPLSNFRNLYGGMERGYKYSTGSMLKMEEQLHYAWSKDLNITGGLTYEIFQSLPKSPELQSPVSNHGAVSGILLNSVYENNPSGIEAKFFPLAYTNVGGYLQAEYSPLTEVSVTAGVRYDNNSRFGSTINPRVGAVFNPWGNTTIKMLYGTAYWAPSPSTSFESYGSFYSTDNGTTYQSAFWQLPNPDLGPMTSRSLELSITQNLSKKVMVTFVAYRTVIDDLIEDVNDNGNTNLYNNYFLGYHVDYIQVPFNRGSQENYGGHLKIQGTFNIGRLELLSYNSVSYLEGKLFDHQSNRTSVEQPAMAPWQFRTGLDGKINAYHFSVRLLAVGKQRTYEFADAAIPGKRATLDGYALMNVSAGYTLGNATFFVKAENALNQKFKSAVNFAAMDLDGSYQNPARVMVGVRAGF</sequence>
<dbReference type="GO" id="GO:0009279">
    <property type="term" value="C:cell outer membrane"/>
    <property type="evidence" value="ECO:0007669"/>
    <property type="project" value="UniProtKB-SubCell"/>
</dbReference>
<keyword evidence="6 11" id="KW-0798">TonB box</keyword>
<keyword evidence="15" id="KW-1185">Reference proteome</keyword>
<dbReference type="PANTHER" id="PTHR30069">
    <property type="entry name" value="TONB-DEPENDENT OUTER MEMBRANE RECEPTOR"/>
    <property type="match status" value="1"/>
</dbReference>
<dbReference type="GO" id="GO:0015344">
    <property type="term" value="F:siderophore uptake transmembrane transporter activity"/>
    <property type="evidence" value="ECO:0007669"/>
    <property type="project" value="TreeGrafter"/>
</dbReference>
<comment type="subcellular location">
    <subcellularLocation>
        <location evidence="1 10">Cell outer membrane</location>
        <topology evidence="1 10">Multi-pass membrane protein</topology>
    </subcellularLocation>
</comment>
<organism evidence="14 15">
    <name type="scientific">Chryseosolibacter histidini</name>
    <dbReference type="NCBI Taxonomy" id="2782349"/>
    <lineage>
        <taxon>Bacteria</taxon>
        <taxon>Pseudomonadati</taxon>
        <taxon>Bacteroidota</taxon>
        <taxon>Cytophagia</taxon>
        <taxon>Cytophagales</taxon>
        <taxon>Chryseotaleaceae</taxon>
        <taxon>Chryseosolibacter</taxon>
    </lineage>
</organism>
<dbReference type="PROSITE" id="PS52016">
    <property type="entry name" value="TONB_DEPENDENT_REC_3"/>
    <property type="match status" value="1"/>
</dbReference>
<dbReference type="Pfam" id="PF00593">
    <property type="entry name" value="TonB_dep_Rec_b-barrel"/>
    <property type="match status" value="1"/>
</dbReference>
<keyword evidence="3 10" id="KW-1134">Transmembrane beta strand</keyword>
<accession>A0AAP2DI06</accession>
<evidence type="ECO:0000259" key="12">
    <source>
        <dbReference type="Pfam" id="PF00593"/>
    </source>
</evidence>
<evidence type="ECO:0000256" key="6">
    <source>
        <dbReference type="ARBA" id="ARBA00023077"/>
    </source>
</evidence>
<evidence type="ECO:0000256" key="9">
    <source>
        <dbReference type="ARBA" id="ARBA00023237"/>
    </source>
</evidence>
<evidence type="ECO:0000256" key="5">
    <source>
        <dbReference type="ARBA" id="ARBA00022729"/>
    </source>
</evidence>
<evidence type="ECO:0000313" key="14">
    <source>
        <dbReference type="EMBL" id="MBT1696753.1"/>
    </source>
</evidence>
<evidence type="ECO:0000256" key="4">
    <source>
        <dbReference type="ARBA" id="ARBA00022692"/>
    </source>
</evidence>
<dbReference type="Pfam" id="PF07715">
    <property type="entry name" value="Plug"/>
    <property type="match status" value="1"/>
</dbReference>
<evidence type="ECO:0000256" key="3">
    <source>
        <dbReference type="ARBA" id="ARBA00022452"/>
    </source>
</evidence>
<dbReference type="InterPro" id="IPR036942">
    <property type="entry name" value="Beta-barrel_TonB_sf"/>
</dbReference>
<dbReference type="Gene3D" id="2.40.170.20">
    <property type="entry name" value="TonB-dependent receptor, beta-barrel domain"/>
    <property type="match status" value="1"/>
</dbReference>
<dbReference type="EMBL" id="JAHESF010000006">
    <property type="protein sequence ID" value="MBT1696753.1"/>
    <property type="molecule type" value="Genomic_DNA"/>
</dbReference>
<feature type="domain" description="TonB-dependent receptor-like beta-barrel" evidence="12">
    <location>
        <begin position="321"/>
        <end position="733"/>
    </location>
</feature>
<evidence type="ECO:0000256" key="10">
    <source>
        <dbReference type="PROSITE-ProRule" id="PRU01360"/>
    </source>
</evidence>
<keyword evidence="5" id="KW-0732">Signal</keyword>
<protein>
    <submittedName>
        <fullName evidence="14">TonB-dependent receptor</fullName>
    </submittedName>
</protein>
<feature type="domain" description="TonB-dependent receptor plug" evidence="13">
    <location>
        <begin position="82"/>
        <end position="188"/>
    </location>
</feature>
<dbReference type="InterPro" id="IPR039426">
    <property type="entry name" value="TonB-dep_rcpt-like"/>
</dbReference>
<dbReference type="RefSeq" id="WP_254162165.1">
    <property type="nucleotide sequence ID" value="NZ_JAHESF010000006.1"/>
</dbReference>
<keyword evidence="8 14" id="KW-0675">Receptor</keyword>
<dbReference type="InterPro" id="IPR037066">
    <property type="entry name" value="Plug_dom_sf"/>
</dbReference>
<comment type="caution">
    <text evidence="14">The sequence shown here is derived from an EMBL/GenBank/DDBJ whole genome shotgun (WGS) entry which is preliminary data.</text>
</comment>
<keyword evidence="7 10" id="KW-0472">Membrane</keyword>